<evidence type="ECO:0000256" key="6">
    <source>
        <dbReference type="ARBA" id="ARBA00023118"/>
    </source>
</evidence>
<keyword evidence="1 8" id="KW-0540">Nuclease</keyword>
<dbReference type="Pfam" id="PF01867">
    <property type="entry name" value="Cas_Cas1"/>
    <property type="match status" value="2"/>
</dbReference>
<dbReference type="InterPro" id="IPR002729">
    <property type="entry name" value="CRISPR-assoc_Cas1"/>
</dbReference>
<evidence type="ECO:0000256" key="2">
    <source>
        <dbReference type="ARBA" id="ARBA00022723"/>
    </source>
</evidence>
<dbReference type="RefSeq" id="WP_016444563.1">
    <property type="nucleotide sequence ID" value="NZ_KE150266.1"/>
</dbReference>
<dbReference type="EMBL" id="AGWN01000001">
    <property type="protein sequence ID" value="EPD31452.1"/>
    <property type="molecule type" value="Genomic_DNA"/>
</dbReference>
<accession>A0A9W5RFH1</accession>
<protein>
    <recommendedName>
        <fullName evidence="8">CRISPR-associated endonuclease Cas1</fullName>
        <ecNumber evidence="8">3.1.-.-</ecNumber>
    </recommendedName>
</protein>
<dbReference type="InterPro" id="IPR019851">
    <property type="entry name" value="CRISPR-assoc_Cas1_ECOLI"/>
</dbReference>
<dbReference type="InterPro" id="IPR033641">
    <property type="entry name" value="Cas1_I-E"/>
</dbReference>
<dbReference type="EC" id="3.1.-.-" evidence="8"/>
<reference evidence="9 10" key="1">
    <citation type="submission" date="2013-05" db="EMBL/GenBank/DDBJ databases">
        <title>The Genome Sequence of Actinomyces europaeus ACS-120-V-COL10B.</title>
        <authorList>
            <consortium name="The Broad Institute Genomics Platform"/>
            <person name="Earl A."/>
            <person name="Ward D."/>
            <person name="Feldgarden M."/>
            <person name="Gevers D."/>
            <person name="Saerens B."/>
            <person name="Vaneechoutte M."/>
            <person name="Walker B."/>
            <person name="Young S."/>
            <person name="Zeng Q."/>
            <person name="Gargeya S."/>
            <person name="Fitzgerald M."/>
            <person name="Haas B."/>
            <person name="Abouelleil A."/>
            <person name="Allen A.W."/>
            <person name="Alvarado L."/>
            <person name="Arachchi H.M."/>
            <person name="Berlin A.M."/>
            <person name="Chapman S.B."/>
            <person name="Gainer-Dewar J."/>
            <person name="Goldberg J."/>
            <person name="Griggs A."/>
            <person name="Gujja S."/>
            <person name="Hansen M."/>
            <person name="Howarth C."/>
            <person name="Imamovic A."/>
            <person name="Ireland A."/>
            <person name="Larimer J."/>
            <person name="McCowan C."/>
            <person name="Murphy C."/>
            <person name="Pearson M."/>
            <person name="Poon T.W."/>
            <person name="Priest M."/>
            <person name="Roberts A."/>
            <person name="Saif S."/>
            <person name="Shea T."/>
            <person name="Sisk P."/>
            <person name="Sykes S."/>
            <person name="Wortman J."/>
            <person name="Nusbaum C."/>
            <person name="Birren B."/>
        </authorList>
    </citation>
    <scope>NUCLEOTIDE SEQUENCE [LARGE SCALE GENOMIC DNA]</scope>
    <source>
        <strain evidence="9 10">ACS-120-V-Col10b</strain>
    </source>
</reference>
<keyword evidence="2 8" id="KW-0479">Metal-binding</keyword>
<dbReference type="GO" id="GO:0003677">
    <property type="term" value="F:DNA binding"/>
    <property type="evidence" value="ECO:0007669"/>
    <property type="project" value="UniProtKB-KW"/>
</dbReference>
<keyword evidence="7 8" id="KW-0238">DNA-binding</keyword>
<dbReference type="InterPro" id="IPR042206">
    <property type="entry name" value="CRISPR-assoc_Cas1_C"/>
</dbReference>
<comment type="subunit">
    <text evidence="8">Homodimer, forms a heterotetramer with a Cas2 homodimer.</text>
</comment>
<dbReference type="InterPro" id="IPR050646">
    <property type="entry name" value="Cas1"/>
</dbReference>
<evidence type="ECO:0000313" key="9">
    <source>
        <dbReference type="EMBL" id="EPD31452.1"/>
    </source>
</evidence>
<feature type="binding site" evidence="8">
    <location>
        <position position="144"/>
    </location>
    <ligand>
        <name>Mn(2+)</name>
        <dbReference type="ChEBI" id="CHEBI:29035"/>
    </ligand>
</feature>
<dbReference type="Proteomes" id="UP000014387">
    <property type="component" value="Unassembled WGS sequence"/>
</dbReference>
<keyword evidence="8" id="KW-0464">Manganese</keyword>
<dbReference type="PANTHER" id="PTHR34353:SF3">
    <property type="entry name" value="CRISPR-ASSOCIATED ENDONUCLEASE CAS1"/>
    <property type="match status" value="1"/>
</dbReference>
<keyword evidence="5 8" id="KW-0460">Magnesium</keyword>
<keyword evidence="6 8" id="KW-0051">Antiviral defense</keyword>
<keyword evidence="4 8" id="KW-0378">Hydrolase</keyword>
<evidence type="ECO:0000256" key="3">
    <source>
        <dbReference type="ARBA" id="ARBA00022759"/>
    </source>
</evidence>
<dbReference type="AlphaFoldDB" id="A0A9W5RFH1"/>
<dbReference type="GO" id="GO:0043571">
    <property type="term" value="P:maintenance of CRISPR repeat elements"/>
    <property type="evidence" value="ECO:0007669"/>
    <property type="project" value="UniProtKB-UniRule"/>
</dbReference>
<dbReference type="GO" id="GO:0016787">
    <property type="term" value="F:hydrolase activity"/>
    <property type="evidence" value="ECO:0007669"/>
    <property type="project" value="UniProtKB-KW"/>
</dbReference>
<keyword evidence="3 8" id="KW-0255">Endonuclease</keyword>
<evidence type="ECO:0000256" key="5">
    <source>
        <dbReference type="ARBA" id="ARBA00022842"/>
    </source>
</evidence>
<gene>
    <name evidence="8" type="primary">cas1</name>
    <name evidence="9" type="ORF">HMPREF9238_01226</name>
</gene>
<feature type="binding site" evidence="8">
    <location>
        <position position="211"/>
    </location>
    <ligand>
        <name>Mn(2+)</name>
        <dbReference type="ChEBI" id="CHEBI:29035"/>
    </ligand>
</feature>
<evidence type="ECO:0000313" key="10">
    <source>
        <dbReference type="Proteomes" id="UP000014387"/>
    </source>
</evidence>
<comment type="caution">
    <text evidence="9">The sequence shown here is derived from an EMBL/GenBank/DDBJ whole genome shotgun (WGS) entry which is preliminary data.</text>
</comment>
<dbReference type="InterPro" id="IPR042211">
    <property type="entry name" value="CRISPR-assoc_Cas1_N"/>
</dbReference>
<evidence type="ECO:0000256" key="8">
    <source>
        <dbReference type="HAMAP-Rule" id="MF_01470"/>
    </source>
</evidence>
<comment type="cofactor">
    <cofactor evidence="8">
        <name>Mg(2+)</name>
        <dbReference type="ChEBI" id="CHEBI:18420"/>
    </cofactor>
    <cofactor evidence="8">
        <name>Mn(2+)</name>
        <dbReference type="ChEBI" id="CHEBI:29035"/>
    </cofactor>
</comment>
<dbReference type="PANTHER" id="PTHR34353">
    <property type="entry name" value="CRISPR-ASSOCIATED ENDONUCLEASE CAS1 1"/>
    <property type="match status" value="1"/>
</dbReference>
<dbReference type="GO" id="GO:0004520">
    <property type="term" value="F:DNA endonuclease activity"/>
    <property type="evidence" value="ECO:0007669"/>
    <property type="project" value="InterPro"/>
</dbReference>
<sequence length="309" mass="34423">MSSRPPLERVALPRVTDRLSFLYVERCVIHRDQNSLTIRDEEGTVRVPAASITTLLLGPGTSISHQAVSLVAECGVTCVWVGENSVRYYAHGRSLAQSTALLQEQARKVSNERLRLEVARSMYSMRFAGEDVSALPMRALRGREGARMREIYKENSLRTGVAWTRRTYDPNRFSDGDPINQALSVANYSLYGVIHAVIVSLGCSAGLGFVHVGHDRSFVYDIADLYKAETSIPIAFDVARDYPDDCVVMARKKMRDSIFEKKIIERAVRDVKILLEGEAVTAEQLESNVVSLWDLKQSSVAAGTNYADF</sequence>
<organism evidence="9 10">
    <name type="scientific">Gleimia europaea ACS-120-V-Col10b</name>
    <dbReference type="NCBI Taxonomy" id="883069"/>
    <lineage>
        <taxon>Bacteria</taxon>
        <taxon>Bacillati</taxon>
        <taxon>Actinomycetota</taxon>
        <taxon>Actinomycetes</taxon>
        <taxon>Actinomycetales</taxon>
        <taxon>Actinomycetaceae</taxon>
        <taxon>Gleimia</taxon>
    </lineage>
</organism>
<dbReference type="OrthoDB" id="9777847at2"/>
<name>A0A9W5RFH1_9ACTO</name>
<proteinExistence type="inferred from homology"/>
<comment type="similarity">
    <text evidence="8">Belongs to the CRISPR-associated endonuclease Cas1 family.</text>
</comment>
<dbReference type="NCBIfam" id="TIGR03638">
    <property type="entry name" value="cas1_ECOLI"/>
    <property type="match status" value="1"/>
</dbReference>
<dbReference type="Gene3D" id="1.20.120.920">
    <property type="entry name" value="CRISPR-associated endonuclease Cas1, C-terminal domain"/>
    <property type="match status" value="1"/>
</dbReference>
<dbReference type="CDD" id="cd09719">
    <property type="entry name" value="Cas1_I-E"/>
    <property type="match status" value="1"/>
</dbReference>
<dbReference type="GO" id="GO:0051607">
    <property type="term" value="P:defense response to virus"/>
    <property type="evidence" value="ECO:0007669"/>
    <property type="project" value="UniProtKB-UniRule"/>
</dbReference>
<dbReference type="GO" id="GO:0046872">
    <property type="term" value="F:metal ion binding"/>
    <property type="evidence" value="ECO:0007669"/>
    <property type="project" value="UniProtKB-UniRule"/>
</dbReference>
<dbReference type="HAMAP" id="MF_01470">
    <property type="entry name" value="Cas1"/>
    <property type="match status" value="1"/>
</dbReference>
<comment type="function">
    <text evidence="8">CRISPR (clustered regularly interspaced short palindromic repeat), is an adaptive immune system that provides protection against mobile genetic elements (viruses, transposable elements and conjugative plasmids). CRISPR clusters contain spacers, sequences complementary to antecedent mobile elements, and target invading nucleic acids. CRISPR clusters are transcribed and processed into CRISPR RNA (crRNA). Acts as a dsDNA endonuclease. Involved in the integration of spacer DNA into the CRISPR cassette.</text>
</comment>
<keyword evidence="10" id="KW-1185">Reference proteome</keyword>
<evidence type="ECO:0000256" key="4">
    <source>
        <dbReference type="ARBA" id="ARBA00022801"/>
    </source>
</evidence>
<evidence type="ECO:0000256" key="7">
    <source>
        <dbReference type="ARBA" id="ARBA00023125"/>
    </source>
</evidence>
<dbReference type="Gene3D" id="3.100.10.20">
    <property type="entry name" value="CRISPR-associated endonuclease Cas1, N-terminal domain"/>
    <property type="match status" value="1"/>
</dbReference>
<feature type="binding site" evidence="8">
    <location>
        <position position="224"/>
    </location>
    <ligand>
        <name>Mn(2+)</name>
        <dbReference type="ChEBI" id="CHEBI:29035"/>
    </ligand>
</feature>
<evidence type="ECO:0000256" key="1">
    <source>
        <dbReference type="ARBA" id="ARBA00022722"/>
    </source>
</evidence>